<gene>
    <name evidence="2" type="ORF">MNBD_NITROSPINAE04-2410</name>
</gene>
<reference evidence="2" key="1">
    <citation type="submission" date="2018-06" db="EMBL/GenBank/DDBJ databases">
        <authorList>
            <person name="Zhirakovskaya E."/>
        </authorList>
    </citation>
    <scope>NUCLEOTIDE SEQUENCE</scope>
</reference>
<dbReference type="AlphaFoldDB" id="A0A3B1BTI6"/>
<feature type="coiled-coil region" evidence="1">
    <location>
        <begin position="135"/>
        <end position="170"/>
    </location>
</feature>
<accession>A0A3B1BTI6</accession>
<evidence type="ECO:0000313" key="2">
    <source>
        <dbReference type="EMBL" id="VAX14798.1"/>
    </source>
</evidence>
<sequence length="174" mass="20129">MDRDKLKGIVEADPGVVGEDFCDRLYIRLKEAGALEKSGLENFGELTVGYSDNRKLRTETFLETYTQQIKELEEHIRLDADYVIPSHRKGLMGAIDRFIKKTVTKIKLRADLQVIQQERFNQATLVSLQLTAAHLDFLKGMMEEMQNDRKTERDTQIALLKEEIASLKERIDER</sequence>
<evidence type="ECO:0000256" key="1">
    <source>
        <dbReference type="SAM" id="Coils"/>
    </source>
</evidence>
<protein>
    <submittedName>
        <fullName evidence="2">Uncharacterized protein</fullName>
    </submittedName>
</protein>
<dbReference type="EMBL" id="UOGA01000014">
    <property type="protein sequence ID" value="VAX14798.1"/>
    <property type="molecule type" value="Genomic_DNA"/>
</dbReference>
<organism evidence="2">
    <name type="scientific">hydrothermal vent metagenome</name>
    <dbReference type="NCBI Taxonomy" id="652676"/>
    <lineage>
        <taxon>unclassified sequences</taxon>
        <taxon>metagenomes</taxon>
        <taxon>ecological metagenomes</taxon>
    </lineage>
</organism>
<proteinExistence type="predicted"/>
<keyword evidence="1" id="KW-0175">Coiled coil</keyword>
<name>A0A3B1BTI6_9ZZZZ</name>